<keyword evidence="1" id="KW-0472">Membrane</keyword>
<comment type="caution">
    <text evidence="2">The sequence shown here is derived from an EMBL/GenBank/DDBJ whole genome shotgun (WGS) entry which is preliminary data.</text>
</comment>
<dbReference type="Pfam" id="PF19851">
    <property type="entry name" value="DUF6326"/>
    <property type="match status" value="1"/>
</dbReference>
<keyword evidence="3" id="KW-1185">Reference proteome</keyword>
<reference evidence="2 3" key="1">
    <citation type="journal article" date="2018" name="J. Microbiol.">
        <title>Bacillus spongiae sp. nov., isolated from sponge of Jeju Island.</title>
        <authorList>
            <person name="Lee G.E."/>
            <person name="Im W.T."/>
            <person name="Park J.S."/>
        </authorList>
    </citation>
    <scope>NUCLEOTIDE SEQUENCE [LARGE SCALE GENOMIC DNA]</scope>
    <source>
        <strain evidence="2 3">135PIL107-10</strain>
    </source>
</reference>
<accession>A0ABU8HK00</accession>
<keyword evidence="1" id="KW-0812">Transmembrane</keyword>
<feature type="transmembrane region" description="Helical" evidence="1">
    <location>
        <begin position="111"/>
        <end position="129"/>
    </location>
</feature>
<dbReference type="EMBL" id="JBBAXC010000038">
    <property type="protein sequence ID" value="MEI5909714.1"/>
    <property type="molecule type" value="Genomic_DNA"/>
</dbReference>
<dbReference type="RefSeq" id="WP_336589158.1">
    <property type="nucleotide sequence ID" value="NZ_JBBAXC010000038.1"/>
</dbReference>
<feature type="transmembrane region" description="Helical" evidence="1">
    <location>
        <begin position="54"/>
        <end position="74"/>
    </location>
</feature>
<dbReference type="InterPro" id="IPR046289">
    <property type="entry name" value="DUF6326"/>
</dbReference>
<name>A0ABU8HK00_9BACI</name>
<protein>
    <submittedName>
        <fullName evidence="2">DUF6326 family protein</fullName>
    </submittedName>
</protein>
<organism evidence="2 3">
    <name type="scientific">Bacillus spongiae</name>
    <dbReference type="NCBI Taxonomy" id="2683610"/>
    <lineage>
        <taxon>Bacteria</taxon>
        <taxon>Bacillati</taxon>
        <taxon>Bacillota</taxon>
        <taxon>Bacilli</taxon>
        <taxon>Bacillales</taxon>
        <taxon>Bacillaceae</taxon>
        <taxon>Bacillus</taxon>
    </lineage>
</organism>
<evidence type="ECO:0000256" key="1">
    <source>
        <dbReference type="SAM" id="Phobius"/>
    </source>
</evidence>
<proteinExistence type="predicted"/>
<dbReference type="Proteomes" id="UP001312865">
    <property type="component" value="Unassembled WGS sequence"/>
</dbReference>
<gene>
    <name evidence="2" type="ORF">WAK64_22240</name>
</gene>
<feature type="transmembrane region" description="Helical" evidence="1">
    <location>
        <begin position="86"/>
        <end position="105"/>
    </location>
</feature>
<keyword evidence="1" id="KW-1133">Transmembrane helix</keyword>
<evidence type="ECO:0000313" key="3">
    <source>
        <dbReference type="Proteomes" id="UP001312865"/>
    </source>
</evidence>
<sequence length="136" mass="15405">MNSEHKIFDLERKATLSTLWIFVLLNLIFRDLHELFRPELLGEMMTGIVNGTVITEGLLLGFGMLLEIPIAMVLLSRVLSYSLNRWANIIAGIVTLVIFVVFGGVNDLDDMFFLTVEVAALIVIIVYAWKWPKHVS</sequence>
<evidence type="ECO:0000313" key="2">
    <source>
        <dbReference type="EMBL" id="MEI5909714.1"/>
    </source>
</evidence>